<evidence type="ECO:0000313" key="1">
    <source>
        <dbReference type="EMBL" id="OMD41632.1"/>
    </source>
</evidence>
<name>A0ABX3H3C9_PAEBO</name>
<gene>
    <name evidence="1" type="ORF">BSK56_27010</name>
</gene>
<accession>A0ABX3H3C9</accession>
<organism evidence="1 2">
    <name type="scientific">Paenibacillus borealis</name>
    <dbReference type="NCBI Taxonomy" id="160799"/>
    <lineage>
        <taxon>Bacteria</taxon>
        <taxon>Bacillati</taxon>
        <taxon>Bacillota</taxon>
        <taxon>Bacilli</taxon>
        <taxon>Bacillales</taxon>
        <taxon>Paenibacillaceae</taxon>
        <taxon>Paenibacillus</taxon>
    </lineage>
</organism>
<keyword evidence="2" id="KW-1185">Reference proteome</keyword>
<evidence type="ECO:0008006" key="3">
    <source>
        <dbReference type="Google" id="ProtNLM"/>
    </source>
</evidence>
<evidence type="ECO:0000313" key="2">
    <source>
        <dbReference type="Proteomes" id="UP000187412"/>
    </source>
</evidence>
<proteinExistence type="predicted"/>
<dbReference type="RefSeq" id="WP_076113571.1">
    <property type="nucleotide sequence ID" value="NZ_MPTB01000044.1"/>
</dbReference>
<sequence length="71" mass="8455">MENKDDAEMITDRQILELMQAVRQKDPEAMLQLIQLYKEDIVNISKFIHMPKEDAVSEIIIEFLEYIQRSD</sequence>
<reference evidence="1 2" key="1">
    <citation type="submission" date="2016-10" db="EMBL/GenBank/DDBJ databases">
        <title>Paenibacillus species isolates.</title>
        <authorList>
            <person name="Beno S.M."/>
        </authorList>
    </citation>
    <scope>NUCLEOTIDE SEQUENCE [LARGE SCALE GENOMIC DNA]</scope>
    <source>
        <strain evidence="1 2">FSL H7-0744</strain>
    </source>
</reference>
<dbReference type="Proteomes" id="UP000187412">
    <property type="component" value="Unassembled WGS sequence"/>
</dbReference>
<comment type="caution">
    <text evidence="1">The sequence shown here is derived from an EMBL/GenBank/DDBJ whole genome shotgun (WGS) entry which is preliminary data.</text>
</comment>
<protein>
    <recommendedName>
        <fullName evidence="3">Helix-turn-helix conjugative transposon-like domain-containing protein</fullName>
    </recommendedName>
</protein>
<dbReference type="EMBL" id="MPTB01000044">
    <property type="protein sequence ID" value="OMD41632.1"/>
    <property type="molecule type" value="Genomic_DNA"/>
</dbReference>